<protein>
    <submittedName>
        <fullName evidence="6">Maleylacetate reductase</fullName>
        <ecNumber evidence="6">1.3.1.32</ecNumber>
    </submittedName>
</protein>
<dbReference type="GO" id="GO:0018506">
    <property type="term" value="F:maleylacetate reductase activity"/>
    <property type="evidence" value="ECO:0007669"/>
    <property type="project" value="UniProtKB-EC"/>
</dbReference>
<dbReference type="Gene3D" id="1.20.1090.10">
    <property type="entry name" value="Dehydroquinate synthase-like - alpha domain"/>
    <property type="match status" value="1"/>
</dbReference>
<proteinExistence type="inferred from homology"/>
<organism evidence="6 7">
    <name type="scientific">Sulfitobacter porphyrae</name>
    <dbReference type="NCBI Taxonomy" id="1246864"/>
    <lineage>
        <taxon>Bacteria</taxon>
        <taxon>Pseudomonadati</taxon>
        <taxon>Pseudomonadota</taxon>
        <taxon>Alphaproteobacteria</taxon>
        <taxon>Rhodobacterales</taxon>
        <taxon>Roseobacteraceae</taxon>
        <taxon>Sulfitobacter</taxon>
    </lineage>
</organism>
<name>A0ABW2B940_9RHOB</name>
<dbReference type="Pfam" id="PF25137">
    <property type="entry name" value="ADH_Fe_C"/>
    <property type="match status" value="1"/>
</dbReference>
<evidence type="ECO:0000313" key="6">
    <source>
        <dbReference type="EMBL" id="MFC6761712.1"/>
    </source>
</evidence>
<sequence>MDDFVFKGIPTRVIFGSGTLAAVAEEVARLGGKAALVLSTSHQAEDAGRLASDLGGRCFGVFSEAAMHTPVAITEKALEAAKSLGADCLVSLGGGSTVGLGKAVSIRTGLPHLAVPTTYAGSEMTDILGETKDGEKTTRRDPAIRPATVIYDVALTLGLPTDMTVTSALNAAAHAVEALYAADGNPVISQMAGAGLAALFKGVPQVVADPTDAAGRSDVLYGAWLCSTVLGQAEMGLHHKLCHVLGGSFDLPHAQTHAILLPHTAGFNAAAARAQLVPATALFGEDLGGGLWDFARAAGAPLALSDLGFTEKDLPGAADIATRNTYSNPRAFDAGDITALLRAAVNGTRPRPI</sequence>
<evidence type="ECO:0000256" key="2">
    <source>
        <dbReference type="ARBA" id="ARBA00023002"/>
    </source>
</evidence>
<dbReference type="InterPro" id="IPR039697">
    <property type="entry name" value="Alcohol_dehydrogenase_Fe"/>
</dbReference>
<evidence type="ECO:0000259" key="5">
    <source>
        <dbReference type="Pfam" id="PF25137"/>
    </source>
</evidence>
<reference evidence="7" key="1">
    <citation type="journal article" date="2019" name="Int. J. Syst. Evol. Microbiol.">
        <title>The Global Catalogue of Microorganisms (GCM) 10K type strain sequencing project: providing services to taxonomists for standard genome sequencing and annotation.</title>
        <authorList>
            <consortium name="The Broad Institute Genomics Platform"/>
            <consortium name="The Broad Institute Genome Sequencing Center for Infectious Disease"/>
            <person name="Wu L."/>
            <person name="Ma J."/>
        </authorList>
    </citation>
    <scope>NUCLEOTIDE SEQUENCE [LARGE SCALE GENOMIC DNA]</scope>
    <source>
        <strain evidence="7">CCUG 66188</strain>
    </source>
</reference>
<evidence type="ECO:0000259" key="4">
    <source>
        <dbReference type="Pfam" id="PF00465"/>
    </source>
</evidence>
<dbReference type="EMBL" id="JBHSWG010000003">
    <property type="protein sequence ID" value="MFC6761712.1"/>
    <property type="molecule type" value="Genomic_DNA"/>
</dbReference>
<dbReference type="CDD" id="cd08177">
    <property type="entry name" value="MAR"/>
    <property type="match status" value="1"/>
</dbReference>
<dbReference type="PANTHER" id="PTHR11496:SF102">
    <property type="entry name" value="ALCOHOL DEHYDROGENASE 4"/>
    <property type="match status" value="1"/>
</dbReference>
<feature type="domain" description="Alcohol dehydrogenase iron-type/glycerol dehydrogenase GldA" evidence="4">
    <location>
        <begin position="10"/>
        <end position="152"/>
    </location>
</feature>
<comment type="caution">
    <text evidence="6">The sequence shown here is derived from an EMBL/GenBank/DDBJ whole genome shotgun (WGS) entry which is preliminary data.</text>
</comment>
<evidence type="ECO:0000256" key="1">
    <source>
        <dbReference type="ARBA" id="ARBA00007358"/>
    </source>
</evidence>
<dbReference type="SUPFAM" id="SSF56796">
    <property type="entry name" value="Dehydroquinate synthase-like"/>
    <property type="match status" value="1"/>
</dbReference>
<feature type="domain" description="Fe-containing alcohol dehydrogenase-like C-terminal" evidence="5">
    <location>
        <begin position="164"/>
        <end position="345"/>
    </location>
</feature>
<dbReference type="InterPro" id="IPR056798">
    <property type="entry name" value="ADH_Fe_C"/>
</dbReference>
<dbReference type="InterPro" id="IPR001670">
    <property type="entry name" value="ADH_Fe/GldA"/>
</dbReference>
<dbReference type="Gene3D" id="3.40.50.1970">
    <property type="match status" value="1"/>
</dbReference>
<dbReference type="Pfam" id="PF00465">
    <property type="entry name" value="Fe-ADH"/>
    <property type="match status" value="1"/>
</dbReference>
<accession>A0ABW2B940</accession>
<keyword evidence="2 6" id="KW-0560">Oxidoreductase</keyword>
<gene>
    <name evidence="6" type="ORF">ACFQFQ_23120</name>
</gene>
<evidence type="ECO:0000313" key="7">
    <source>
        <dbReference type="Proteomes" id="UP001596353"/>
    </source>
</evidence>
<evidence type="ECO:0000256" key="3">
    <source>
        <dbReference type="ARBA" id="ARBA00023027"/>
    </source>
</evidence>
<comment type="similarity">
    <text evidence="1">Belongs to the iron-containing alcohol dehydrogenase family.</text>
</comment>
<dbReference type="Proteomes" id="UP001596353">
    <property type="component" value="Unassembled WGS sequence"/>
</dbReference>
<dbReference type="EC" id="1.3.1.32" evidence="6"/>
<keyword evidence="7" id="KW-1185">Reference proteome</keyword>
<keyword evidence="3" id="KW-0520">NAD</keyword>
<dbReference type="InterPro" id="IPR034786">
    <property type="entry name" value="MAR"/>
</dbReference>
<dbReference type="PANTHER" id="PTHR11496">
    <property type="entry name" value="ALCOHOL DEHYDROGENASE"/>
    <property type="match status" value="1"/>
</dbReference>